<gene>
    <name evidence="2" type="ORF">KB874_05240</name>
</gene>
<dbReference type="EMBL" id="JAGTUU010000002">
    <property type="protein sequence ID" value="MBS0123531.1"/>
    <property type="molecule type" value="Genomic_DNA"/>
</dbReference>
<evidence type="ECO:0000313" key="3">
    <source>
        <dbReference type="Proteomes" id="UP000681356"/>
    </source>
</evidence>
<dbReference type="AlphaFoldDB" id="A0A8J7WD73"/>
<proteinExistence type="predicted"/>
<evidence type="ECO:0000313" key="2">
    <source>
        <dbReference type="EMBL" id="MBS0123531.1"/>
    </source>
</evidence>
<evidence type="ECO:0000256" key="1">
    <source>
        <dbReference type="SAM" id="MobiDB-lite"/>
    </source>
</evidence>
<accession>A0A8J7WD73</accession>
<reference evidence="2" key="1">
    <citation type="submission" date="2021-04" db="EMBL/GenBank/DDBJ databases">
        <authorList>
            <person name="Yoon J."/>
        </authorList>
    </citation>
    <scope>NUCLEOTIDE SEQUENCE</scope>
    <source>
        <strain evidence="2">KMU-90</strain>
    </source>
</reference>
<feature type="region of interest" description="Disordered" evidence="1">
    <location>
        <begin position="47"/>
        <end position="67"/>
    </location>
</feature>
<dbReference type="RefSeq" id="WP_212535505.1">
    <property type="nucleotide sequence ID" value="NZ_JAGTUU010000002.1"/>
</dbReference>
<sequence length="67" mass="6997">MRTAILALILAVPVSLTADLIGLAIGEGNASEVPCIAPVHAVPEVMPPQVESDTPVPRPSRHHLRTA</sequence>
<organism evidence="2 3">
    <name type="scientific">Thetidibacter halocola</name>
    <dbReference type="NCBI Taxonomy" id="2827239"/>
    <lineage>
        <taxon>Bacteria</taxon>
        <taxon>Pseudomonadati</taxon>
        <taxon>Pseudomonadota</taxon>
        <taxon>Alphaproteobacteria</taxon>
        <taxon>Rhodobacterales</taxon>
        <taxon>Roseobacteraceae</taxon>
        <taxon>Thetidibacter</taxon>
    </lineage>
</organism>
<name>A0A8J7WD73_9RHOB</name>
<dbReference type="Proteomes" id="UP000681356">
    <property type="component" value="Unassembled WGS sequence"/>
</dbReference>
<comment type="caution">
    <text evidence="2">The sequence shown here is derived from an EMBL/GenBank/DDBJ whole genome shotgun (WGS) entry which is preliminary data.</text>
</comment>
<protein>
    <submittedName>
        <fullName evidence="2">Uncharacterized protein</fullName>
    </submittedName>
</protein>
<keyword evidence="3" id="KW-1185">Reference proteome</keyword>